<dbReference type="EMBL" id="BJUV01000008">
    <property type="protein sequence ID" value="GEK82829.1"/>
    <property type="molecule type" value="Genomic_DNA"/>
</dbReference>
<reference evidence="1 3" key="1">
    <citation type="submission" date="2019-07" db="EMBL/GenBank/DDBJ databases">
        <title>Whole genome shotgun sequence of Frigoribacterium faeni NBRC 103066.</title>
        <authorList>
            <person name="Hosoyama A."/>
            <person name="Uohara A."/>
            <person name="Ohji S."/>
            <person name="Ichikawa N."/>
        </authorList>
    </citation>
    <scope>NUCLEOTIDE SEQUENCE [LARGE SCALE GENOMIC DNA]</scope>
    <source>
        <strain evidence="1 3">NBRC 103066</strain>
    </source>
</reference>
<evidence type="ECO:0000313" key="3">
    <source>
        <dbReference type="Proteomes" id="UP000321154"/>
    </source>
</evidence>
<dbReference type="Proteomes" id="UP000522688">
    <property type="component" value="Unassembled WGS sequence"/>
</dbReference>
<reference evidence="2 4" key="2">
    <citation type="submission" date="2020-07" db="EMBL/GenBank/DDBJ databases">
        <title>Sequencing the genomes of 1000 actinobacteria strains.</title>
        <authorList>
            <person name="Klenk H.-P."/>
        </authorList>
    </citation>
    <scope>NUCLEOTIDE SEQUENCE [LARGE SCALE GENOMIC DNA]</scope>
    <source>
        <strain evidence="2 4">DSM 10309</strain>
    </source>
</reference>
<name>A0A7W3JIH1_9MICO</name>
<evidence type="ECO:0008006" key="5">
    <source>
        <dbReference type="Google" id="ProtNLM"/>
    </source>
</evidence>
<protein>
    <recommendedName>
        <fullName evidence="5">Bacteriocin biosynthesis cyclodehydratase domain-containing protein</fullName>
    </recommendedName>
</protein>
<evidence type="ECO:0000313" key="4">
    <source>
        <dbReference type="Proteomes" id="UP000522688"/>
    </source>
</evidence>
<comment type="caution">
    <text evidence="2">The sequence shown here is derived from an EMBL/GenBank/DDBJ whole genome shotgun (WGS) entry which is preliminary data.</text>
</comment>
<organism evidence="2 4">
    <name type="scientific">Frigoribacterium faeni</name>
    <dbReference type="NCBI Taxonomy" id="145483"/>
    <lineage>
        <taxon>Bacteria</taxon>
        <taxon>Bacillati</taxon>
        <taxon>Actinomycetota</taxon>
        <taxon>Actinomycetes</taxon>
        <taxon>Micrococcales</taxon>
        <taxon>Microbacteriaceae</taxon>
        <taxon>Frigoribacterium</taxon>
    </lineage>
</organism>
<keyword evidence="3" id="KW-1185">Reference proteome</keyword>
<dbReference type="Proteomes" id="UP000321154">
    <property type="component" value="Unassembled WGS sequence"/>
</dbReference>
<dbReference type="Gene3D" id="3.40.50.720">
    <property type="entry name" value="NAD(P)-binding Rossmann-like Domain"/>
    <property type="match status" value="1"/>
</dbReference>
<accession>A0A7W3JIH1</accession>
<dbReference type="EMBL" id="JACGWW010000002">
    <property type="protein sequence ID" value="MBA8813453.1"/>
    <property type="molecule type" value="Genomic_DNA"/>
</dbReference>
<dbReference type="RefSeq" id="WP_146853876.1">
    <property type="nucleotide sequence ID" value="NZ_BAAAHR010000001.1"/>
</dbReference>
<dbReference type="OrthoDB" id="4426339at2"/>
<gene>
    <name evidence="2" type="ORF">FB463_001702</name>
    <name evidence="1" type="ORF">FFA01_11380</name>
</gene>
<evidence type="ECO:0000313" key="2">
    <source>
        <dbReference type="EMBL" id="MBA8813453.1"/>
    </source>
</evidence>
<evidence type="ECO:0000313" key="1">
    <source>
        <dbReference type="EMBL" id="GEK82829.1"/>
    </source>
</evidence>
<proteinExistence type="predicted"/>
<dbReference type="AlphaFoldDB" id="A0A7W3JIH1"/>
<sequence length="306" mass="31765">MPNPLPLRFAPATSVVWRDPTTLQIGVERVSVILHDVTPTEEAFVWAVAGGLGDGGVSAVLAHTGGDRLEAESLVDRLRPALEAPHDDRTAEVGVLLAGRGAVRDDIGRLLHAEGLSVVVPDPDDPHGWNPGRVVGVLVGGLALDPGVSSAWTRHDLPHLLVRTGDRSIRVGPLVVPGVTACGRCLHLEAGDADRAWPAIAGQLSSRPAHDPRPLVVREAALRAVRRLLAWASTPTLGERSGDASAGDVEGLAADLGLVTRIDLRTGAVTTTSSRPHPDCGCAVLPGTCSADARLLGPDPSGSTRA</sequence>